<evidence type="ECO:0000256" key="15">
    <source>
        <dbReference type="SAM" id="MobiDB-lite"/>
    </source>
</evidence>
<dbReference type="Gene3D" id="2.60.40.2840">
    <property type="match status" value="1"/>
</dbReference>
<evidence type="ECO:0000256" key="7">
    <source>
        <dbReference type="ARBA" id="ARBA00022989"/>
    </source>
</evidence>
<dbReference type="InterPro" id="IPR007318">
    <property type="entry name" value="Phopholipid_MeTrfase"/>
</dbReference>
<keyword evidence="2 12" id="KW-0444">Lipid biosynthesis</keyword>
<evidence type="ECO:0000256" key="4">
    <source>
        <dbReference type="ARBA" id="ARBA00022679"/>
    </source>
</evidence>
<dbReference type="HAMAP" id="MF_03217">
    <property type="entry name" value="PEMT"/>
    <property type="match status" value="1"/>
</dbReference>
<organism evidence="16 17">
    <name type="scientific">Phycomyces blakesleeanus (strain ATCC 8743b / DSM 1359 / FGSC 10004 / NBRC 33097 / NRRL 1555)</name>
    <dbReference type="NCBI Taxonomy" id="763407"/>
    <lineage>
        <taxon>Eukaryota</taxon>
        <taxon>Fungi</taxon>
        <taxon>Fungi incertae sedis</taxon>
        <taxon>Mucoromycota</taxon>
        <taxon>Mucoromycotina</taxon>
        <taxon>Mucoromycetes</taxon>
        <taxon>Mucorales</taxon>
        <taxon>Phycomycetaceae</taxon>
        <taxon>Phycomyces</taxon>
    </lineage>
</organism>
<evidence type="ECO:0000256" key="14">
    <source>
        <dbReference type="SAM" id="Coils"/>
    </source>
</evidence>
<dbReference type="Pfam" id="PF04191">
    <property type="entry name" value="PEMT"/>
    <property type="match status" value="2"/>
</dbReference>
<dbReference type="GeneID" id="29004207"/>
<keyword evidence="7 12" id="KW-1133">Transmembrane helix</keyword>
<evidence type="ECO:0000256" key="13">
    <source>
        <dbReference type="RuleBase" id="RU361122"/>
    </source>
</evidence>
<dbReference type="STRING" id="763407.A0A162U629"/>
<comment type="function">
    <text evidence="12 13">Catalyzes the first step of the methylation pathway of phosphatidylcholine biosynthesis, the SAM-dependent methylation of phosphatidylethanolamine (PE) to phosphatidylmonomethylethanolamine (PMME).</text>
</comment>
<evidence type="ECO:0000313" key="16">
    <source>
        <dbReference type="EMBL" id="OAD73732.1"/>
    </source>
</evidence>
<dbReference type="Proteomes" id="UP000077315">
    <property type="component" value="Unassembled WGS sequence"/>
</dbReference>
<keyword evidence="11 12" id="KW-1208">Phospholipid metabolism</keyword>
<dbReference type="InterPro" id="IPR016219">
    <property type="entry name" value="Phosphatid-EA_MeTrfase_fun"/>
</dbReference>
<accession>A0A162U629</accession>
<name>A0A162U629_PHYB8</name>
<feature type="transmembrane region" description="Helical" evidence="12 13">
    <location>
        <begin position="217"/>
        <end position="233"/>
    </location>
</feature>
<feature type="transmembrane region" description="Helical" evidence="12 13">
    <location>
        <begin position="277"/>
        <end position="310"/>
    </location>
</feature>
<evidence type="ECO:0000256" key="11">
    <source>
        <dbReference type="ARBA" id="ARBA00023264"/>
    </source>
</evidence>
<keyword evidence="5 12" id="KW-0949">S-adenosyl-L-methionine</keyword>
<keyword evidence="6 12" id="KW-0812">Transmembrane</keyword>
<dbReference type="PANTHER" id="PTHR32138">
    <property type="entry name" value="PHOSPHATIDYLETHANOLAMINE N-METHYLTRANSFERASE"/>
    <property type="match status" value="1"/>
</dbReference>
<dbReference type="PROSITE" id="PS51598">
    <property type="entry name" value="SAM_CHO2"/>
    <property type="match status" value="1"/>
</dbReference>
<gene>
    <name evidence="16" type="ORF">PHYBLDRAFT_77805</name>
</gene>
<comment type="caution">
    <text evidence="12 13">Lacks conserved residue(s) required for the propagation of feature annotation.</text>
</comment>
<reference evidence="17" key="1">
    <citation type="submission" date="2015-06" db="EMBL/GenBank/DDBJ databases">
        <title>Expansion of signal transduction pathways in fungi by whole-genome duplication.</title>
        <authorList>
            <consortium name="DOE Joint Genome Institute"/>
            <person name="Corrochano L.M."/>
            <person name="Kuo A."/>
            <person name="Marcet-Houben M."/>
            <person name="Polaino S."/>
            <person name="Salamov A."/>
            <person name="Villalobos J.M."/>
            <person name="Alvarez M.I."/>
            <person name="Avalos J."/>
            <person name="Benito E.P."/>
            <person name="Benoit I."/>
            <person name="Burger G."/>
            <person name="Camino L.P."/>
            <person name="Canovas D."/>
            <person name="Cerda-Olmedo E."/>
            <person name="Cheng J.-F."/>
            <person name="Dominguez A."/>
            <person name="Elias M."/>
            <person name="Eslava A.P."/>
            <person name="Glaser F."/>
            <person name="Grimwood J."/>
            <person name="Gutierrez G."/>
            <person name="Heitman J."/>
            <person name="Henrissat B."/>
            <person name="Iturriaga E.A."/>
            <person name="Lang B.F."/>
            <person name="Lavin J.L."/>
            <person name="Lee S."/>
            <person name="Li W."/>
            <person name="Lindquist E."/>
            <person name="Lopez-Garcia S."/>
            <person name="Luque E.M."/>
            <person name="Marcos A.T."/>
            <person name="Martin J."/>
            <person name="McCluskey K."/>
            <person name="Medina H.R."/>
            <person name="Miralles-Duran A."/>
            <person name="Miyazaki A."/>
            <person name="Munoz-Torres E."/>
            <person name="Oguiza J.A."/>
            <person name="Ohm R."/>
            <person name="Olmedo M."/>
            <person name="Orejas M."/>
            <person name="Ortiz-Castellanos L."/>
            <person name="Pisabarro A.G."/>
            <person name="Rodriguez-Romero J."/>
            <person name="Ruiz-Herrera J."/>
            <person name="Ruiz-Vazquez R."/>
            <person name="Sanz C."/>
            <person name="Schackwitz W."/>
            <person name="Schmutz J."/>
            <person name="Shahriari M."/>
            <person name="Shelest E."/>
            <person name="Silva-Franco F."/>
            <person name="Soanes D."/>
            <person name="Syed K."/>
            <person name="Tagua V.G."/>
            <person name="Talbot N.J."/>
            <person name="Thon M."/>
            <person name="De vries R.P."/>
            <person name="Wiebenga A."/>
            <person name="Yadav J.S."/>
            <person name="Braun E.L."/>
            <person name="Baker S."/>
            <person name="Garre V."/>
            <person name="Horwitz B."/>
            <person name="Torres-Martinez S."/>
            <person name="Idnurm A."/>
            <person name="Herrera-Estrella A."/>
            <person name="Gabaldon T."/>
            <person name="Grigoriev I.V."/>
        </authorList>
    </citation>
    <scope>NUCLEOTIDE SEQUENCE [LARGE SCALE GENOMIC DNA]</scope>
    <source>
        <strain evidence="17">NRRL 1555(-)</strain>
    </source>
</reference>
<dbReference type="InParanoid" id="A0A162U629"/>
<keyword evidence="4 12" id="KW-0808">Transferase</keyword>
<evidence type="ECO:0000313" key="17">
    <source>
        <dbReference type="Proteomes" id="UP000077315"/>
    </source>
</evidence>
<feature type="transmembrane region" description="Helical" evidence="12 13">
    <location>
        <begin position="184"/>
        <end position="205"/>
    </location>
</feature>
<keyword evidence="8 12" id="KW-0443">Lipid metabolism</keyword>
<feature type="transmembrane region" description="Helical" evidence="12 13">
    <location>
        <begin position="76"/>
        <end position="99"/>
    </location>
</feature>
<keyword evidence="9 12" id="KW-0472">Membrane</keyword>
<keyword evidence="17" id="KW-1185">Reference proteome</keyword>
<comment type="similarity">
    <text evidence="12 13">Belongs to the class VI-like SAM-binding methyltransferase superfamily. CHO2 family.</text>
</comment>
<protein>
    <recommendedName>
        <fullName evidence="12 13">Phosphatidylethanolamine N-methyltransferase</fullName>
        <shortName evidence="12">PE methyltransferase</shortName>
        <shortName evidence="12 13">PEAMT</shortName>
        <shortName evidence="12">PEMT</shortName>
        <ecNumber evidence="12 13">2.1.1.17</ecNumber>
    </recommendedName>
</protein>
<dbReference type="EMBL" id="KV440980">
    <property type="protein sequence ID" value="OAD73732.1"/>
    <property type="molecule type" value="Genomic_DNA"/>
</dbReference>
<feature type="transmembrane region" description="Helical" evidence="12 13">
    <location>
        <begin position="375"/>
        <end position="391"/>
    </location>
</feature>
<comment type="subcellular location">
    <subcellularLocation>
        <location evidence="1">Endomembrane system</location>
        <topology evidence="1">Multi-pass membrane protein</topology>
    </subcellularLocation>
    <subcellularLocation>
        <location evidence="12 13">Endoplasmic reticulum membrane</location>
        <topology evidence="12 13">Multi-pass membrane protein</topology>
    </subcellularLocation>
</comment>
<evidence type="ECO:0000256" key="5">
    <source>
        <dbReference type="ARBA" id="ARBA00022691"/>
    </source>
</evidence>
<proteinExistence type="inferred from homology"/>
<dbReference type="GO" id="GO:0006656">
    <property type="term" value="P:phosphatidylcholine biosynthetic process"/>
    <property type="evidence" value="ECO:0007669"/>
    <property type="project" value="UniProtKB-UniRule"/>
</dbReference>
<evidence type="ECO:0000256" key="6">
    <source>
        <dbReference type="ARBA" id="ARBA00022692"/>
    </source>
</evidence>
<evidence type="ECO:0000256" key="9">
    <source>
        <dbReference type="ARBA" id="ARBA00023136"/>
    </source>
</evidence>
<feature type="region of interest" description="Disordered" evidence="15">
    <location>
        <begin position="20"/>
        <end position="51"/>
    </location>
</feature>
<keyword evidence="10 12" id="KW-0594">Phospholipid biosynthesis</keyword>
<evidence type="ECO:0000256" key="8">
    <source>
        <dbReference type="ARBA" id="ARBA00023098"/>
    </source>
</evidence>
<dbReference type="GO" id="GO:0005789">
    <property type="term" value="C:endoplasmic reticulum membrane"/>
    <property type="evidence" value="ECO:0007669"/>
    <property type="project" value="UniProtKB-SubCell"/>
</dbReference>
<dbReference type="VEuPathDB" id="FungiDB:PHYBLDRAFT_77805"/>
<dbReference type="RefSeq" id="XP_018291772.1">
    <property type="nucleotide sequence ID" value="XM_018443302.1"/>
</dbReference>
<evidence type="ECO:0000256" key="1">
    <source>
        <dbReference type="ARBA" id="ARBA00004127"/>
    </source>
</evidence>
<dbReference type="UniPathway" id="UPA00753"/>
<feature type="coiled-coil region" evidence="14">
    <location>
        <begin position="617"/>
        <end position="654"/>
    </location>
</feature>
<dbReference type="PIRSF" id="PIRSF000383">
    <property type="entry name" value="PEAMT"/>
    <property type="match status" value="1"/>
</dbReference>
<dbReference type="GO" id="GO:0032259">
    <property type="term" value="P:methylation"/>
    <property type="evidence" value="ECO:0007669"/>
    <property type="project" value="UniProtKB-KW"/>
</dbReference>
<dbReference type="OrthoDB" id="4583at2759"/>
<comment type="pathway">
    <text evidence="12 13">Phospholipid metabolism; phosphatidylcholine biosynthesis.</text>
</comment>
<dbReference type="GO" id="GO:0004608">
    <property type="term" value="F:phosphatidylethanolamine N-methyltransferase activity"/>
    <property type="evidence" value="ECO:0007669"/>
    <property type="project" value="UniProtKB-UniRule"/>
</dbReference>
<dbReference type="AlphaFoldDB" id="A0A162U629"/>
<evidence type="ECO:0000256" key="10">
    <source>
        <dbReference type="ARBA" id="ARBA00023209"/>
    </source>
</evidence>
<evidence type="ECO:0000256" key="12">
    <source>
        <dbReference type="HAMAP-Rule" id="MF_03217"/>
    </source>
</evidence>
<dbReference type="PANTHER" id="PTHR32138:SF0">
    <property type="entry name" value="PHOSPHATIDYLETHANOLAMINE N-METHYLTRANSFERASE"/>
    <property type="match status" value="1"/>
</dbReference>
<comment type="catalytic activity">
    <reaction evidence="12 13">
        <text>a 1,2-diacyl-sn-glycero-3-phosphoethanolamine + S-adenosyl-L-methionine = a 1,2-diacyl-sn-glycero-3-phospho-N-methylethanolamine + S-adenosyl-L-homocysteine + H(+)</text>
        <dbReference type="Rhea" id="RHEA:11164"/>
        <dbReference type="ChEBI" id="CHEBI:15378"/>
        <dbReference type="ChEBI" id="CHEBI:57856"/>
        <dbReference type="ChEBI" id="CHEBI:59789"/>
        <dbReference type="ChEBI" id="CHEBI:64573"/>
        <dbReference type="ChEBI" id="CHEBI:64612"/>
        <dbReference type="EC" id="2.1.1.17"/>
    </reaction>
</comment>
<sequence length="964" mass="109702">MTEATLRQQALADGIFKRRESTDSDNTTQSMASEDVSMKKDRGQSYGKTPDGAVFRVPTTREMVTSLLNPKEQKSFFDILTLAIMAIEIALLFILPLWIKRGLFIVIFSFWRLAYNAGLGVLLKYQSDSRGLVRLAKQYKLFDREANPKAYNWLKYQLSMKMGDDYDFTTAPIEYNTWLLYRQLVDLILMNDFTSYMCFAVAWFNTSPQSSFIFGDSFRWFGGLFLVGFNIWVKIDAQRVVKDFAWYWGDFFFLIEQSLTFDGVFEMAPHPMYSVGYFGYYGVSLMCASYTVLFISIAAHALQFAFLVLVETPHIEKTYNPPIIPKRQPSTPSQTSDVDCKRSEKHEDTGRFYTSYFRRDLMVFKNFDLCRSTDLVSLMVMIYAFITPILVPGKSGIVIALSQAFFWRIFHSYGLGTLLRLQSTEKFFTRHFVKWGGGVQEAFQNWKSIYNLSLCMTYITFFVACWKMYSLPEDWTYGTTLLRHTLGVAFISLHIWTSTSIHEVLGDFGWFYGDFFLDDHPSTLLYTGIYRFLNNPEKIMGHAAFWGMTLMANSWTIYALALFSQISNFLFLHYVEAPHMRMLYGNQIRKEAGLTKTLKSAAVSIPKNIPDKLQQEVSKLIREKAELKAAVKTTKNMERIFKEAIEKVERAVEETAGAVGEMMEAARPRLQEVLDETKALLETSRSRLIPNVANDIGTYDLTLYSVNIRNKSATKSSQANGPTYTFQLGQPVEVSWTAPEYHGARDWIGVYKVTANQSTHITNISSRGLWDWTNSVENKGGASIEDQLFPPDTPIKTEGVVVFKGSKLPWDIGTYEFRYHHDGKHNVMARSTVFDIIAPTPADIHNIGAVERSLLQLIQNTLGGNPDLMPVSSTDEFVGMGETESRHVVYAIELMYDVEFAWEVVLADNCISRLAKRIQHAKEALSPFADQTQKRLSLSHGMLAGCATSIVPSMTSETPVSCGL</sequence>
<dbReference type="FunCoup" id="A0A162U629">
    <property type="interactions" value="80"/>
</dbReference>
<evidence type="ECO:0000256" key="2">
    <source>
        <dbReference type="ARBA" id="ARBA00022516"/>
    </source>
</evidence>
<keyword evidence="14" id="KW-0175">Coiled coil</keyword>
<keyword evidence="3 12" id="KW-0489">Methyltransferase</keyword>
<dbReference type="EC" id="2.1.1.17" evidence="12 13"/>
<evidence type="ECO:0000256" key="3">
    <source>
        <dbReference type="ARBA" id="ARBA00022603"/>
    </source>
</evidence>
<keyword evidence="12 13" id="KW-0256">Endoplasmic reticulum</keyword>
<feature type="transmembrane region" description="Helical" evidence="12 13">
    <location>
        <begin position="105"/>
        <end position="125"/>
    </location>
</feature>